<evidence type="ECO:0000256" key="1">
    <source>
        <dbReference type="ARBA" id="ARBA00004684"/>
    </source>
</evidence>
<dbReference type="GO" id="GO:0016117">
    <property type="term" value="P:carotenoid biosynthetic process"/>
    <property type="evidence" value="ECO:0007669"/>
    <property type="project" value="UniProtKB-KW"/>
</dbReference>
<comment type="caution">
    <text evidence="6">The sequence shown here is derived from an EMBL/GenBank/DDBJ whole genome shotgun (WGS) entry which is preliminary data.</text>
</comment>
<comment type="cofactor">
    <cofactor evidence="5">
        <name>ATP</name>
        <dbReference type="ChEBI" id="CHEBI:30616"/>
    </cofactor>
</comment>
<dbReference type="SFLD" id="SFLDG01212">
    <property type="entry name" value="Phytoene_synthase_like"/>
    <property type="match status" value="1"/>
</dbReference>
<dbReference type="Gene3D" id="1.10.600.10">
    <property type="entry name" value="Farnesyl Diphosphate Synthase"/>
    <property type="match status" value="1"/>
</dbReference>
<dbReference type="Pfam" id="PF00494">
    <property type="entry name" value="SQS_PSY"/>
    <property type="match status" value="1"/>
</dbReference>
<dbReference type="InterPro" id="IPR044843">
    <property type="entry name" value="Trans_IPPS_bact-type"/>
</dbReference>
<name>A0A841HZX3_9DEIO</name>
<proteinExistence type="inferred from homology"/>
<dbReference type="GO" id="GO:0051996">
    <property type="term" value="F:squalene synthase [NAD(P)H] activity"/>
    <property type="evidence" value="ECO:0007669"/>
    <property type="project" value="InterPro"/>
</dbReference>
<protein>
    <submittedName>
        <fullName evidence="6">Phytoene synthase</fullName>
        <ecNumber evidence="6">2.5.1.32</ecNumber>
    </submittedName>
</protein>
<evidence type="ECO:0000256" key="3">
    <source>
        <dbReference type="ARBA" id="ARBA00022679"/>
    </source>
</evidence>
<keyword evidence="4" id="KW-0125">Carotenoid biosynthesis</keyword>
<dbReference type="InterPro" id="IPR008949">
    <property type="entry name" value="Isoprenoid_synthase_dom_sf"/>
</dbReference>
<evidence type="ECO:0000313" key="6">
    <source>
        <dbReference type="EMBL" id="MBB6098493.1"/>
    </source>
</evidence>
<dbReference type="PANTHER" id="PTHR31480">
    <property type="entry name" value="BIFUNCTIONAL LYCOPENE CYCLASE/PHYTOENE SYNTHASE"/>
    <property type="match status" value="1"/>
</dbReference>
<dbReference type="RefSeq" id="WP_183986962.1">
    <property type="nucleotide sequence ID" value="NZ_JACHHG010000006.1"/>
</dbReference>
<dbReference type="CDD" id="cd00683">
    <property type="entry name" value="Trans_IPPS_HH"/>
    <property type="match status" value="1"/>
</dbReference>
<dbReference type="Proteomes" id="UP000569951">
    <property type="component" value="Unassembled WGS sequence"/>
</dbReference>
<dbReference type="InterPro" id="IPR033904">
    <property type="entry name" value="Trans_IPPS_HH"/>
</dbReference>
<dbReference type="FunFam" id="1.10.600.10:FF:000020">
    <property type="entry name" value="Phytoene synthase"/>
    <property type="match status" value="1"/>
</dbReference>
<comment type="similarity">
    <text evidence="2">Belongs to the phytoene/squalene synthase family.</text>
</comment>
<gene>
    <name evidence="6" type="ORF">HNR42_001927</name>
</gene>
<comment type="pathway">
    <text evidence="1">Carotenoid biosynthesis; phytoene biosynthesis.</text>
</comment>
<keyword evidence="7" id="KW-1185">Reference proteome</keyword>
<dbReference type="SUPFAM" id="SSF48576">
    <property type="entry name" value="Terpenoid synthases"/>
    <property type="match status" value="1"/>
</dbReference>
<dbReference type="SFLD" id="SFLDS00005">
    <property type="entry name" value="Isoprenoid_Synthase_Type_I"/>
    <property type="match status" value="1"/>
</dbReference>
<reference evidence="6 7" key="1">
    <citation type="submission" date="2020-08" db="EMBL/GenBank/DDBJ databases">
        <title>Genomic Encyclopedia of Type Strains, Phase IV (KMG-IV): sequencing the most valuable type-strain genomes for metagenomic binning, comparative biology and taxonomic classification.</title>
        <authorList>
            <person name="Goeker M."/>
        </authorList>
    </citation>
    <scope>NUCLEOTIDE SEQUENCE [LARGE SCALE GENOMIC DNA]</scope>
    <source>
        <strain evidence="6 7">DSM 21458</strain>
    </source>
</reference>
<evidence type="ECO:0000313" key="7">
    <source>
        <dbReference type="Proteomes" id="UP000569951"/>
    </source>
</evidence>
<evidence type="ECO:0000256" key="4">
    <source>
        <dbReference type="ARBA" id="ARBA00022746"/>
    </source>
</evidence>
<evidence type="ECO:0000256" key="2">
    <source>
        <dbReference type="ARBA" id="ARBA00006251"/>
    </source>
</evidence>
<dbReference type="EMBL" id="JACHHG010000006">
    <property type="protein sequence ID" value="MBB6098493.1"/>
    <property type="molecule type" value="Genomic_DNA"/>
</dbReference>
<accession>A0A841HZX3</accession>
<dbReference type="SFLD" id="SFLDG01018">
    <property type="entry name" value="Squalene/Phytoene_Synthase_Lik"/>
    <property type="match status" value="1"/>
</dbReference>
<sequence length="297" mass="33478">MQRFLVAPDSDLPQAALERCRRLTRQHSQTFYFGSRFFSPVQRRAVWAVYAVCRTGDDIADEPGDPLRKAEHLEAWREGVEAALQGCPPADLVYQALAWAASRFALPSRAFHELYQGLRMDLEGYTYRSAADLELYCRRVAGVVGWMIAPICGYEGDEQTLQQALRLGMAMQLTNVLRDVGEDLGRGRIYLPAESMARHGVTCDDLRAGRVSPEYRALMTELVAQARAWYREGRAGIPRLHDGRMAVAVAARAYEGILDSLERNGFDNFNRRAFVPRVQKIALIPRAWRDLRSGQGA</sequence>
<dbReference type="EC" id="2.5.1.32" evidence="6"/>
<dbReference type="AlphaFoldDB" id="A0A841HZX3"/>
<dbReference type="InterPro" id="IPR002060">
    <property type="entry name" value="Squ/phyt_synthse"/>
</dbReference>
<organism evidence="6 7">
    <name type="scientific">Deinobacterium chartae</name>
    <dbReference type="NCBI Taxonomy" id="521158"/>
    <lineage>
        <taxon>Bacteria</taxon>
        <taxon>Thermotogati</taxon>
        <taxon>Deinococcota</taxon>
        <taxon>Deinococci</taxon>
        <taxon>Deinococcales</taxon>
        <taxon>Deinococcaceae</taxon>
        <taxon>Deinobacterium</taxon>
    </lineage>
</organism>
<dbReference type="GO" id="GO:0004311">
    <property type="term" value="F:geranylgeranyl diphosphate synthase activity"/>
    <property type="evidence" value="ECO:0007669"/>
    <property type="project" value="InterPro"/>
</dbReference>
<evidence type="ECO:0000256" key="5">
    <source>
        <dbReference type="ARBA" id="ARBA00053028"/>
    </source>
</evidence>
<keyword evidence="3 6" id="KW-0808">Transferase</keyword>